<dbReference type="InterPro" id="IPR001698">
    <property type="entry name" value="CAPZB"/>
</dbReference>
<dbReference type="PANTHER" id="PTHR10619">
    <property type="entry name" value="F-ACTIN-CAPPING PROTEIN SUBUNIT BETA"/>
    <property type="match status" value="1"/>
</dbReference>
<dbReference type="AlphaFoldDB" id="A0AAV9HTA6"/>
<comment type="subcellular location">
    <subcellularLocation>
        <location evidence="1">Cytoplasm</location>
        <location evidence="1">Cytoskeleton</location>
        <location evidence="1">Actin patch</location>
    </subcellularLocation>
</comment>
<dbReference type="GO" id="GO:0051016">
    <property type="term" value="P:barbed-end actin filament capping"/>
    <property type="evidence" value="ECO:0007669"/>
    <property type="project" value="UniProtKB-UniRule"/>
</dbReference>
<evidence type="ECO:0000256" key="6">
    <source>
        <dbReference type="ARBA" id="ARBA00023203"/>
    </source>
</evidence>
<evidence type="ECO:0000313" key="13">
    <source>
        <dbReference type="Proteomes" id="UP001321749"/>
    </source>
</evidence>
<protein>
    <recommendedName>
        <fullName evidence="3 10">F-actin-capping protein subunit beta</fullName>
    </recommendedName>
</protein>
<evidence type="ECO:0000313" key="12">
    <source>
        <dbReference type="EMBL" id="KAK4464140.1"/>
    </source>
</evidence>
<dbReference type="GO" id="GO:0030036">
    <property type="term" value="P:actin cytoskeleton organization"/>
    <property type="evidence" value="ECO:0007669"/>
    <property type="project" value="InterPro"/>
</dbReference>
<keyword evidence="13" id="KW-1185">Reference proteome</keyword>
<dbReference type="GO" id="GO:0030479">
    <property type="term" value="C:actin cortical patch"/>
    <property type="evidence" value="ECO:0007669"/>
    <property type="project" value="UniProtKB-SubCell"/>
</dbReference>
<sequence>MASADPFDSALDLLRRLNPKHTTDHLNNIISLAPDLTEDLLSSVDQPLTVRRCKQTGRDYLLCDYNRDGDSYRSPWSNQFDPPLDENGVGGVGSGGNEGAGEGAVPGERVRKMEVKANEAFDVYRELYYEGGVSSVYFWNLDDGFAGVVLLKKGSPQGDNTTSGVWDSIHVFEASERGRTSNYRLTSTVILSLATKGSSLGEVDLSGNMTRQVEQDLPVESDESHIANIGRLVEDMELKMRNLLQEVYFGKAKDVVGDLRSIGSLSEGQRDKETHRELIGSMKR</sequence>
<evidence type="ECO:0000256" key="5">
    <source>
        <dbReference type="ARBA" id="ARBA00022490"/>
    </source>
</evidence>
<dbReference type="InterPro" id="IPR037282">
    <property type="entry name" value="CapZ_alpha/beta"/>
</dbReference>
<reference evidence="12" key="2">
    <citation type="submission" date="2023-06" db="EMBL/GenBank/DDBJ databases">
        <authorList>
            <consortium name="Lawrence Berkeley National Laboratory"/>
            <person name="Mondo S.J."/>
            <person name="Hensen N."/>
            <person name="Bonometti L."/>
            <person name="Westerberg I."/>
            <person name="Brannstrom I.O."/>
            <person name="Guillou S."/>
            <person name="Cros-Aarteil S."/>
            <person name="Calhoun S."/>
            <person name="Haridas S."/>
            <person name="Kuo A."/>
            <person name="Pangilinan J."/>
            <person name="Riley R."/>
            <person name="Labutti K."/>
            <person name="Andreopoulos B."/>
            <person name="Lipzen A."/>
            <person name="Chen C."/>
            <person name="Yanf M."/>
            <person name="Daum C."/>
            <person name="Ng V."/>
            <person name="Clum A."/>
            <person name="Steindorff A."/>
            <person name="Ohm R."/>
            <person name="Martin F."/>
            <person name="Silar P."/>
            <person name="Natvig D."/>
            <person name="Lalanne C."/>
            <person name="Gautier V."/>
            <person name="Ament-Velasquez S.L."/>
            <person name="Kruys A."/>
            <person name="Hutchinson M.I."/>
            <person name="Powell A.J."/>
            <person name="Barry K."/>
            <person name="Miller A.N."/>
            <person name="Grigoriev I.V."/>
            <person name="Debuchy R."/>
            <person name="Gladieux P."/>
            <person name="Thoren M.H."/>
            <person name="Johannesson H."/>
        </authorList>
    </citation>
    <scope>NUCLEOTIDE SEQUENCE</scope>
    <source>
        <strain evidence="12">PSN324</strain>
    </source>
</reference>
<accession>A0AAV9HTA6</accession>
<keyword evidence="7 10" id="KW-0206">Cytoskeleton</keyword>
<evidence type="ECO:0000256" key="11">
    <source>
        <dbReference type="SAM" id="MobiDB-lite"/>
    </source>
</evidence>
<dbReference type="PRINTS" id="PR00192">
    <property type="entry name" value="FACTINCAPB"/>
</dbReference>
<evidence type="ECO:0000256" key="9">
    <source>
        <dbReference type="ARBA" id="ARBA00044965"/>
    </source>
</evidence>
<dbReference type="InterPro" id="IPR019771">
    <property type="entry name" value="F-actin_capping_bsu_CS"/>
</dbReference>
<keyword evidence="6 10" id="KW-0009">Actin-binding</keyword>
<dbReference type="Gene3D" id="1.20.58.570">
    <property type="match status" value="1"/>
</dbReference>
<comment type="subunit">
    <text evidence="9">Component of the F-actin capping complex, composed of a heterodimer of an alpha and a beta subunit.</text>
</comment>
<dbReference type="PANTHER" id="PTHR10619:SF0">
    <property type="entry name" value="F-ACTIN-CAPPING PROTEIN SUBUNIT BETA ISOFORMS 1 AND 2"/>
    <property type="match status" value="1"/>
</dbReference>
<dbReference type="PROSITE" id="PS00231">
    <property type="entry name" value="F_ACTIN_CAPPING_BETA"/>
    <property type="match status" value="1"/>
</dbReference>
<dbReference type="InterPro" id="IPR043175">
    <property type="entry name" value="CAPZB_N"/>
</dbReference>
<feature type="region of interest" description="Disordered" evidence="11">
    <location>
        <begin position="85"/>
        <end position="104"/>
    </location>
</feature>
<dbReference type="SUPFAM" id="SSF90096">
    <property type="entry name" value="Subunits of heterodimeric actin filament capping protein Capz"/>
    <property type="match status" value="1"/>
</dbReference>
<dbReference type="Proteomes" id="UP001321749">
    <property type="component" value="Unassembled WGS sequence"/>
</dbReference>
<keyword evidence="5 10" id="KW-0963">Cytoplasm</keyword>
<comment type="similarity">
    <text evidence="2 10">Belongs to the F-actin-capping protein beta subunit family.</text>
</comment>
<reference evidence="12" key="1">
    <citation type="journal article" date="2023" name="Mol. Phylogenet. Evol.">
        <title>Genome-scale phylogeny and comparative genomics of the fungal order Sordariales.</title>
        <authorList>
            <person name="Hensen N."/>
            <person name="Bonometti L."/>
            <person name="Westerberg I."/>
            <person name="Brannstrom I.O."/>
            <person name="Guillou S."/>
            <person name="Cros-Aarteil S."/>
            <person name="Calhoun S."/>
            <person name="Haridas S."/>
            <person name="Kuo A."/>
            <person name="Mondo S."/>
            <person name="Pangilinan J."/>
            <person name="Riley R."/>
            <person name="LaButti K."/>
            <person name="Andreopoulos B."/>
            <person name="Lipzen A."/>
            <person name="Chen C."/>
            <person name="Yan M."/>
            <person name="Daum C."/>
            <person name="Ng V."/>
            <person name="Clum A."/>
            <person name="Steindorff A."/>
            <person name="Ohm R.A."/>
            <person name="Martin F."/>
            <person name="Silar P."/>
            <person name="Natvig D.O."/>
            <person name="Lalanne C."/>
            <person name="Gautier V."/>
            <person name="Ament-Velasquez S.L."/>
            <person name="Kruys A."/>
            <person name="Hutchinson M.I."/>
            <person name="Powell A.J."/>
            <person name="Barry K."/>
            <person name="Miller A.N."/>
            <person name="Grigoriev I.V."/>
            <person name="Debuchy R."/>
            <person name="Gladieux P."/>
            <person name="Hiltunen Thoren M."/>
            <person name="Johannesson H."/>
        </authorList>
    </citation>
    <scope>NUCLEOTIDE SEQUENCE</scope>
    <source>
        <strain evidence="12">PSN324</strain>
    </source>
</reference>
<dbReference type="EMBL" id="MU864951">
    <property type="protein sequence ID" value="KAK4464140.1"/>
    <property type="molecule type" value="Genomic_DNA"/>
</dbReference>
<evidence type="ECO:0000256" key="8">
    <source>
        <dbReference type="ARBA" id="ARBA00025389"/>
    </source>
</evidence>
<dbReference type="FunFam" id="3.90.1150.210:FF:000005">
    <property type="entry name" value="F-actin-capping protein subunit beta"/>
    <property type="match status" value="1"/>
</dbReference>
<name>A0AAV9HTA6_9PEZI</name>
<proteinExistence type="inferred from homology"/>
<comment type="caution">
    <text evidence="12">The sequence shown here is derived from an EMBL/GenBank/DDBJ whole genome shotgun (WGS) entry which is preliminary data.</text>
</comment>
<evidence type="ECO:0000256" key="2">
    <source>
        <dbReference type="ARBA" id="ARBA00006039"/>
    </source>
</evidence>
<evidence type="ECO:0000256" key="3">
    <source>
        <dbReference type="ARBA" id="ARBA00021859"/>
    </source>
</evidence>
<dbReference type="GO" id="GO:0051015">
    <property type="term" value="F:actin filament binding"/>
    <property type="evidence" value="ECO:0007669"/>
    <property type="project" value="TreeGrafter"/>
</dbReference>
<dbReference type="GO" id="GO:0008290">
    <property type="term" value="C:F-actin capping protein complex"/>
    <property type="evidence" value="ECO:0007669"/>
    <property type="project" value="UniProtKB-UniRule"/>
</dbReference>
<comment type="function">
    <text evidence="8 10">F-actin-capping proteins bind in a Ca(2+)-independent manner to the fast growing ends of actin filaments (barbed end) thereby blocking the exchange of subunits at these ends. Unlike other capping proteins (such as gelsolin and severin), these proteins do not sever actin filaments.</text>
</comment>
<comment type="subunit">
    <text evidence="10">Heterodimer of an alpha and a beta subunit.</text>
</comment>
<keyword evidence="4 10" id="KW-0117">Actin capping</keyword>
<evidence type="ECO:0000256" key="7">
    <source>
        <dbReference type="ARBA" id="ARBA00023212"/>
    </source>
</evidence>
<evidence type="ECO:0000256" key="10">
    <source>
        <dbReference type="RuleBase" id="RU365078"/>
    </source>
</evidence>
<dbReference type="FunFam" id="1.20.58.570:FF:000001">
    <property type="entry name" value="F-actin-capping protein subunit beta"/>
    <property type="match status" value="1"/>
</dbReference>
<gene>
    <name evidence="12" type="ORF">QBC42DRAFT_295298</name>
</gene>
<organism evidence="12 13">
    <name type="scientific">Cladorrhinum samala</name>
    <dbReference type="NCBI Taxonomy" id="585594"/>
    <lineage>
        <taxon>Eukaryota</taxon>
        <taxon>Fungi</taxon>
        <taxon>Dikarya</taxon>
        <taxon>Ascomycota</taxon>
        <taxon>Pezizomycotina</taxon>
        <taxon>Sordariomycetes</taxon>
        <taxon>Sordariomycetidae</taxon>
        <taxon>Sordariales</taxon>
        <taxon>Podosporaceae</taxon>
        <taxon>Cladorrhinum</taxon>
    </lineage>
</organism>
<evidence type="ECO:0000256" key="1">
    <source>
        <dbReference type="ARBA" id="ARBA00004134"/>
    </source>
</evidence>
<dbReference type="InterPro" id="IPR042276">
    <property type="entry name" value="CapZ_alpha/beta_2"/>
</dbReference>
<dbReference type="Gene3D" id="3.90.1150.210">
    <property type="entry name" value="F-actin capping protein, beta subunit"/>
    <property type="match status" value="1"/>
</dbReference>
<evidence type="ECO:0000256" key="4">
    <source>
        <dbReference type="ARBA" id="ARBA00022467"/>
    </source>
</evidence>
<feature type="compositionally biased region" description="Gly residues" evidence="11">
    <location>
        <begin position="88"/>
        <end position="104"/>
    </location>
</feature>
<dbReference type="Pfam" id="PF01115">
    <property type="entry name" value="F_actin_cap_B"/>
    <property type="match status" value="1"/>
</dbReference>
<dbReference type="GO" id="GO:0000902">
    <property type="term" value="P:cell morphogenesis"/>
    <property type="evidence" value="ECO:0007669"/>
    <property type="project" value="TreeGrafter"/>
</dbReference>